<organism evidence="2 3">
    <name type="scientific">Undibacterium umbellatum</name>
    <dbReference type="NCBI Taxonomy" id="2762300"/>
    <lineage>
        <taxon>Bacteria</taxon>
        <taxon>Pseudomonadati</taxon>
        <taxon>Pseudomonadota</taxon>
        <taxon>Betaproteobacteria</taxon>
        <taxon>Burkholderiales</taxon>
        <taxon>Oxalobacteraceae</taxon>
        <taxon>Undibacterium</taxon>
    </lineage>
</organism>
<dbReference type="RefSeq" id="WP_186955222.1">
    <property type="nucleotide sequence ID" value="NZ_JACOFX010000011.1"/>
</dbReference>
<evidence type="ECO:0000256" key="1">
    <source>
        <dbReference type="SAM" id="MobiDB-lite"/>
    </source>
</evidence>
<dbReference type="Proteomes" id="UP000646911">
    <property type="component" value="Unassembled WGS sequence"/>
</dbReference>
<accession>A0ABR6ZDJ0</accession>
<reference evidence="2 3" key="1">
    <citation type="submission" date="2020-08" db="EMBL/GenBank/DDBJ databases">
        <title>Novel species isolated from subtropical streams in China.</title>
        <authorList>
            <person name="Lu H."/>
        </authorList>
    </citation>
    <scope>NUCLEOTIDE SEQUENCE [LARGE SCALE GENOMIC DNA]</scope>
    <source>
        <strain evidence="2 3">NL8W</strain>
    </source>
</reference>
<dbReference type="EMBL" id="JACOFX010000011">
    <property type="protein sequence ID" value="MBC3909704.1"/>
    <property type="molecule type" value="Genomic_DNA"/>
</dbReference>
<proteinExistence type="predicted"/>
<keyword evidence="3" id="KW-1185">Reference proteome</keyword>
<protein>
    <submittedName>
        <fullName evidence="2">Uncharacterized protein</fullName>
    </submittedName>
</protein>
<feature type="region of interest" description="Disordered" evidence="1">
    <location>
        <begin position="1"/>
        <end position="21"/>
    </location>
</feature>
<sequence length="141" mass="15955">MIRTAWTDATPPQPDNISQPTYDDEGVADYFSNKPWQGQSAAQLRRLTHALTFFTDEAFVYYLPAYLIADIEEPEVSDTNAEGILSRLASSEGPTMASRLNALQRSAVRAYLSYFQERDSGPYDDKCARIHRFLDKVDEHG</sequence>
<dbReference type="Pfam" id="PF20461">
    <property type="entry name" value="DUF6714"/>
    <property type="match status" value="1"/>
</dbReference>
<dbReference type="InterPro" id="IPR046560">
    <property type="entry name" value="DUF6714"/>
</dbReference>
<evidence type="ECO:0000313" key="2">
    <source>
        <dbReference type="EMBL" id="MBC3909704.1"/>
    </source>
</evidence>
<name>A0ABR6ZDJ0_9BURK</name>
<gene>
    <name evidence="2" type="ORF">H8L47_19235</name>
</gene>
<comment type="caution">
    <text evidence="2">The sequence shown here is derived from an EMBL/GenBank/DDBJ whole genome shotgun (WGS) entry which is preliminary data.</text>
</comment>
<evidence type="ECO:0000313" key="3">
    <source>
        <dbReference type="Proteomes" id="UP000646911"/>
    </source>
</evidence>